<reference evidence="1" key="1">
    <citation type="submission" date="2022-10" db="EMBL/GenBank/DDBJ databases">
        <authorList>
            <person name="Yu W.X."/>
        </authorList>
    </citation>
    <scope>NUCLEOTIDE SEQUENCE</scope>
    <source>
        <strain evidence="1">D04</strain>
    </source>
</reference>
<dbReference type="EMBL" id="JAPDPI010000024">
    <property type="protein sequence ID" value="MCW3806407.1"/>
    <property type="molecule type" value="Genomic_DNA"/>
</dbReference>
<name>A0AAE3SKA9_9BACT</name>
<proteinExistence type="predicted"/>
<evidence type="ECO:0000313" key="1">
    <source>
        <dbReference type="EMBL" id="MCW3806407.1"/>
    </source>
</evidence>
<comment type="caution">
    <text evidence="1">The sequence shown here is derived from an EMBL/GenBank/DDBJ whole genome shotgun (WGS) entry which is preliminary data.</text>
</comment>
<dbReference type="RefSeq" id="WP_301199822.1">
    <property type="nucleotide sequence ID" value="NZ_JAPDPI010000024.1"/>
</dbReference>
<organism evidence="1 2">
    <name type="scientific">Plebeiibacterium marinum</name>
    <dbReference type="NCBI Taxonomy" id="2992111"/>
    <lineage>
        <taxon>Bacteria</taxon>
        <taxon>Pseudomonadati</taxon>
        <taxon>Bacteroidota</taxon>
        <taxon>Bacteroidia</taxon>
        <taxon>Marinilabiliales</taxon>
        <taxon>Marinilabiliaceae</taxon>
        <taxon>Plebeiibacterium</taxon>
    </lineage>
</organism>
<sequence length="170" mass="18921">MRKIVLILFFVLLIPLKGYTQVEKYKSVFTLNFIRYIGWADEAKQGDFVIGVLKSSKISDWITKQSAGKKFGYQNVVVKEFNSVEEVTDCQVLYVSSIINFSKHADTLKGKLGKNSLIITEAEGATKHGSVINFVVRDNNLKFEVHEANAQSLGLSISSKLANMAAAIKK</sequence>
<evidence type="ECO:0000313" key="2">
    <source>
        <dbReference type="Proteomes" id="UP001207408"/>
    </source>
</evidence>
<keyword evidence="2" id="KW-1185">Reference proteome</keyword>
<dbReference type="InterPro" id="IPR025293">
    <property type="entry name" value="YfiR/HmsC-like"/>
</dbReference>
<accession>A0AAE3SKA9</accession>
<dbReference type="Pfam" id="PF13689">
    <property type="entry name" value="DUF4154"/>
    <property type="match status" value="1"/>
</dbReference>
<protein>
    <submittedName>
        <fullName evidence="1">YfiR family protein</fullName>
    </submittedName>
</protein>
<dbReference type="Proteomes" id="UP001207408">
    <property type="component" value="Unassembled WGS sequence"/>
</dbReference>
<dbReference type="AlphaFoldDB" id="A0AAE3SKA9"/>
<gene>
    <name evidence="1" type="ORF">OM074_12300</name>
</gene>